<sequence length="62" mass="7279">MLPSHTHSPHLLTLTLTPCRTPIYICAFTGCNRLFPNRDRLMFHRKRDHESEDTSAIVTWNE</sequence>
<protein>
    <recommendedName>
        <fullName evidence="2">C2H2-type domain-containing protein</fullName>
    </recommendedName>
</protein>
<accession>A0A5M3N6J2</accession>
<keyword evidence="4" id="KW-1185">Reference proteome</keyword>
<keyword evidence="1" id="KW-0862">Zinc</keyword>
<proteinExistence type="predicted"/>
<evidence type="ECO:0000313" key="3">
    <source>
        <dbReference type="EMBL" id="EIW86888.1"/>
    </source>
</evidence>
<dbReference type="PROSITE" id="PS00028">
    <property type="entry name" value="ZINC_FINGER_C2H2_1"/>
    <property type="match status" value="1"/>
</dbReference>
<dbReference type="GeneID" id="19207016"/>
<keyword evidence="1" id="KW-0479">Metal-binding</keyword>
<dbReference type="KEGG" id="cput:CONPUDRAFT_44783"/>
<comment type="caution">
    <text evidence="3">The sequence shown here is derived from an EMBL/GenBank/DDBJ whole genome shotgun (WGS) entry which is preliminary data.</text>
</comment>
<keyword evidence="1" id="KW-0863">Zinc-finger</keyword>
<evidence type="ECO:0000259" key="2">
    <source>
        <dbReference type="PROSITE" id="PS50157"/>
    </source>
</evidence>
<dbReference type="PROSITE" id="PS50157">
    <property type="entry name" value="ZINC_FINGER_C2H2_2"/>
    <property type="match status" value="1"/>
</dbReference>
<dbReference type="Proteomes" id="UP000053558">
    <property type="component" value="Unassembled WGS sequence"/>
</dbReference>
<reference evidence="4" key="1">
    <citation type="journal article" date="2012" name="Science">
        <title>The Paleozoic origin of enzymatic lignin decomposition reconstructed from 31 fungal genomes.</title>
        <authorList>
            <person name="Floudas D."/>
            <person name="Binder M."/>
            <person name="Riley R."/>
            <person name="Barry K."/>
            <person name="Blanchette R.A."/>
            <person name="Henrissat B."/>
            <person name="Martinez A.T."/>
            <person name="Otillar R."/>
            <person name="Spatafora J.W."/>
            <person name="Yadav J.S."/>
            <person name="Aerts A."/>
            <person name="Benoit I."/>
            <person name="Boyd A."/>
            <person name="Carlson A."/>
            <person name="Copeland A."/>
            <person name="Coutinho P.M."/>
            <person name="de Vries R.P."/>
            <person name="Ferreira P."/>
            <person name="Findley K."/>
            <person name="Foster B."/>
            <person name="Gaskell J."/>
            <person name="Glotzer D."/>
            <person name="Gorecki P."/>
            <person name="Heitman J."/>
            <person name="Hesse C."/>
            <person name="Hori C."/>
            <person name="Igarashi K."/>
            <person name="Jurgens J.A."/>
            <person name="Kallen N."/>
            <person name="Kersten P."/>
            <person name="Kohler A."/>
            <person name="Kuees U."/>
            <person name="Kumar T.K.A."/>
            <person name="Kuo A."/>
            <person name="LaButti K."/>
            <person name="Larrondo L.F."/>
            <person name="Lindquist E."/>
            <person name="Ling A."/>
            <person name="Lombard V."/>
            <person name="Lucas S."/>
            <person name="Lundell T."/>
            <person name="Martin R."/>
            <person name="McLaughlin D.J."/>
            <person name="Morgenstern I."/>
            <person name="Morin E."/>
            <person name="Murat C."/>
            <person name="Nagy L.G."/>
            <person name="Nolan M."/>
            <person name="Ohm R.A."/>
            <person name="Patyshakuliyeva A."/>
            <person name="Rokas A."/>
            <person name="Ruiz-Duenas F.J."/>
            <person name="Sabat G."/>
            <person name="Salamov A."/>
            <person name="Samejima M."/>
            <person name="Schmutz J."/>
            <person name="Slot J.C."/>
            <person name="St John F."/>
            <person name="Stenlid J."/>
            <person name="Sun H."/>
            <person name="Sun S."/>
            <person name="Syed K."/>
            <person name="Tsang A."/>
            <person name="Wiebenga A."/>
            <person name="Young D."/>
            <person name="Pisabarro A."/>
            <person name="Eastwood D.C."/>
            <person name="Martin F."/>
            <person name="Cullen D."/>
            <person name="Grigoriev I.V."/>
            <person name="Hibbett D.S."/>
        </authorList>
    </citation>
    <scope>NUCLEOTIDE SEQUENCE [LARGE SCALE GENOMIC DNA]</scope>
    <source>
        <strain evidence="4">RWD-64-598 SS2</strain>
    </source>
</reference>
<dbReference type="OrthoDB" id="3222551at2759"/>
<dbReference type="RefSeq" id="XP_007762465.1">
    <property type="nucleotide sequence ID" value="XM_007764275.1"/>
</dbReference>
<gene>
    <name evidence="3" type="ORF">CONPUDRAFT_44783</name>
</gene>
<feature type="domain" description="C2H2-type" evidence="2">
    <location>
        <begin position="24"/>
        <end position="54"/>
    </location>
</feature>
<evidence type="ECO:0000313" key="4">
    <source>
        <dbReference type="Proteomes" id="UP000053558"/>
    </source>
</evidence>
<evidence type="ECO:0000256" key="1">
    <source>
        <dbReference type="PROSITE-ProRule" id="PRU00042"/>
    </source>
</evidence>
<dbReference type="GO" id="GO:0008270">
    <property type="term" value="F:zinc ion binding"/>
    <property type="evidence" value="ECO:0007669"/>
    <property type="project" value="UniProtKB-KW"/>
</dbReference>
<dbReference type="InterPro" id="IPR013087">
    <property type="entry name" value="Znf_C2H2_type"/>
</dbReference>
<organism evidence="3 4">
    <name type="scientific">Coniophora puteana (strain RWD-64-598)</name>
    <name type="common">Brown rot fungus</name>
    <dbReference type="NCBI Taxonomy" id="741705"/>
    <lineage>
        <taxon>Eukaryota</taxon>
        <taxon>Fungi</taxon>
        <taxon>Dikarya</taxon>
        <taxon>Basidiomycota</taxon>
        <taxon>Agaricomycotina</taxon>
        <taxon>Agaricomycetes</taxon>
        <taxon>Agaricomycetidae</taxon>
        <taxon>Boletales</taxon>
        <taxon>Coniophorineae</taxon>
        <taxon>Coniophoraceae</taxon>
        <taxon>Coniophora</taxon>
    </lineage>
</organism>
<name>A0A5M3N6J2_CONPW</name>
<dbReference type="EMBL" id="JH711573">
    <property type="protein sequence ID" value="EIW86888.1"/>
    <property type="molecule type" value="Genomic_DNA"/>
</dbReference>
<dbReference type="AlphaFoldDB" id="A0A5M3N6J2"/>